<reference evidence="1" key="1">
    <citation type="submission" date="2022-03" db="EMBL/GenBank/DDBJ databases">
        <authorList>
            <person name="Martin H S."/>
        </authorList>
    </citation>
    <scope>NUCLEOTIDE SEQUENCE</scope>
</reference>
<dbReference type="Proteomes" id="UP000837857">
    <property type="component" value="Chromosome 1"/>
</dbReference>
<organism evidence="1 2">
    <name type="scientific">Iphiclides podalirius</name>
    <name type="common">scarce swallowtail</name>
    <dbReference type="NCBI Taxonomy" id="110791"/>
    <lineage>
        <taxon>Eukaryota</taxon>
        <taxon>Metazoa</taxon>
        <taxon>Ecdysozoa</taxon>
        <taxon>Arthropoda</taxon>
        <taxon>Hexapoda</taxon>
        <taxon>Insecta</taxon>
        <taxon>Pterygota</taxon>
        <taxon>Neoptera</taxon>
        <taxon>Endopterygota</taxon>
        <taxon>Lepidoptera</taxon>
        <taxon>Glossata</taxon>
        <taxon>Ditrysia</taxon>
        <taxon>Papilionoidea</taxon>
        <taxon>Papilionidae</taxon>
        <taxon>Papilioninae</taxon>
        <taxon>Iphiclides</taxon>
    </lineage>
</organism>
<dbReference type="EMBL" id="OW152813">
    <property type="protein sequence ID" value="CAH2035798.1"/>
    <property type="molecule type" value="Genomic_DNA"/>
</dbReference>
<evidence type="ECO:0000313" key="1">
    <source>
        <dbReference type="EMBL" id="CAH2035798.1"/>
    </source>
</evidence>
<name>A0ABN8HLC9_9NEOP</name>
<feature type="non-terminal residue" evidence="1">
    <location>
        <position position="87"/>
    </location>
</feature>
<sequence length="87" mass="9296">MLALIDIVKYSSVCSRHGVTFNHSSDTTVLSNGDRVENRASSPCPRNSLPLATVSWCEYILGRLVPVEPVTGGLCVDAASEVAAPHR</sequence>
<evidence type="ECO:0000313" key="2">
    <source>
        <dbReference type="Proteomes" id="UP000837857"/>
    </source>
</evidence>
<accession>A0ABN8HLC9</accession>
<proteinExistence type="predicted"/>
<keyword evidence="2" id="KW-1185">Reference proteome</keyword>
<protein>
    <submittedName>
        <fullName evidence="1">Uncharacterized protein</fullName>
    </submittedName>
</protein>
<gene>
    <name evidence="1" type="ORF">IPOD504_LOCUS707</name>
</gene>